<dbReference type="PRINTS" id="PR00934">
    <property type="entry name" value="XHISDIPTASE"/>
</dbReference>
<protein>
    <submittedName>
        <fullName evidence="1">Aminoacyl-histidine dipeptidase</fullName>
    </submittedName>
</protein>
<organism evidence="1 2">
    <name type="scientific">Aequitasia blattaphilus</name>
    <dbReference type="NCBI Taxonomy" id="2949332"/>
    <lineage>
        <taxon>Bacteria</taxon>
        <taxon>Bacillati</taxon>
        <taxon>Bacillota</taxon>
        <taxon>Clostridia</taxon>
        <taxon>Lachnospirales</taxon>
        <taxon>Lachnospiraceae</taxon>
        <taxon>Aequitasia</taxon>
    </lineage>
</organism>
<comment type="caution">
    <text evidence="1">The sequence shown here is derived from an EMBL/GenBank/DDBJ whole genome shotgun (WGS) entry which is preliminary data.</text>
</comment>
<dbReference type="NCBIfam" id="TIGR01893">
    <property type="entry name" value="aa-his-dipept"/>
    <property type="match status" value="1"/>
</dbReference>
<keyword evidence="2" id="KW-1185">Reference proteome</keyword>
<dbReference type="CDD" id="cd03890">
    <property type="entry name" value="M20_pepD"/>
    <property type="match status" value="1"/>
</dbReference>
<dbReference type="RefSeq" id="WP_262064884.1">
    <property type="nucleotide sequence ID" value="NZ_JAMXOD010000002.1"/>
</dbReference>
<sequence>MAVLAGLQPENVFEFFEEISSIPRPSFHCEKISEYCVEFGKKKGLFVSQDEMGNVIIKKPGTKGYENAQPVILQGHLDMVAEKVGHSTHDFMEDGLDLYIEDGFIKAKDTTLGADNGIAVAMVLALLDGDSYKHPPIEAVFTVDEETGMGGAHALDFSQLSGKRLINLDSEEEGILTAGCSGGFRFQFDIPMEKETVSGSLVDISIHGLKGGHSGQEINLQRGNAHKMMGRFLSFLLRKTEFYLLSLEGGSKDNVISMISAVKILVAEGQEHVVEETVEYFRNVWEKEFGKDEPDLAVDLLIERKRCESVFTKESTKRGINFVEIIPNGVFEFSRSLKDLVETSSNLGFIHTGEKGISGACMVRSSIDSKMEQLKDVLYTSLELCQGNAELSGEYPGWKYKEESPLRNVMTAVYRKLFHKEPEVMAVHAGLECGLFLGKNPDLDCISCGPEMFDVHSVRERLSIASTKNTWEYLLAVLEELND</sequence>
<dbReference type="SUPFAM" id="SSF53187">
    <property type="entry name" value="Zn-dependent exopeptidases"/>
    <property type="match status" value="1"/>
</dbReference>
<dbReference type="PANTHER" id="PTHR43501:SF1">
    <property type="entry name" value="CYTOSOL NON-SPECIFIC DIPEPTIDASE"/>
    <property type="match status" value="1"/>
</dbReference>
<dbReference type="Pfam" id="PF01546">
    <property type="entry name" value="Peptidase_M20"/>
    <property type="match status" value="1"/>
</dbReference>
<dbReference type="InterPro" id="IPR002933">
    <property type="entry name" value="Peptidase_M20"/>
</dbReference>
<proteinExistence type="predicted"/>
<dbReference type="Gene3D" id="3.40.630.10">
    <property type="entry name" value="Zn peptidases"/>
    <property type="match status" value="2"/>
</dbReference>
<accession>A0ABT1E5V9</accession>
<dbReference type="Proteomes" id="UP001523566">
    <property type="component" value="Unassembled WGS sequence"/>
</dbReference>
<dbReference type="PANTHER" id="PTHR43501">
    <property type="entry name" value="CYTOSOL NON-SPECIFIC DIPEPTIDASE"/>
    <property type="match status" value="1"/>
</dbReference>
<name>A0ABT1E5V9_9FIRM</name>
<evidence type="ECO:0000313" key="2">
    <source>
        <dbReference type="Proteomes" id="UP001523566"/>
    </source>
</evidence>
<evidence type="ECO:0000313" key="1">
    <source>
        <dbReference type="EMBL" id="MCP1101096.1"/>
    </source>
</evidence>
<reference evidence="1 2" key="1">
    <citation type="journal article" date="2022" name="Genome Biol. Evol.">
        <title>Host diet, physiology and behaviors set the stage for Lachnospiraceae cladogenesis.</title>
        <authorList>
            <person name="Vera-Ponce De Leon A."/>
            <person name="Schneider M."/>
            <person name="Jahnes B.C."/>
            <person name="Sadowski V."/>
            <person name="Camuy-Velez L.A."/>
            <person name="Duan J."/>
            <person name="Sabree Z.L."/>
        </authorList>
    </citation>
    <scope>NUCLEOTIDE SEQUENCE [LARGE SCALE GENOMIC DNA]</scope>
    <source>
        <strain evidence="1 2">PAL113</strain>
    </source>
</reference>
<dbReference type="EMBL" id="JAMZFW010000002">
    <property type="protein sequence ID" value="MCP1101096.1"/>
    <property type="molecule type" value="Genomic_DNA"/>
</dbReference>
<dbReference type="PIRSF" id="PIRSF016599">
    <property type="entry name" value="Xaa-His_dipept"/>
    <property type="match status" value="1"/>
</dbReference>
<dbReference type="InterPro" id="IPR001160">
    <property type="entry name" value="Peptidase_M20C"/>
</dbReference>
<gene>
    <name evidence="1" type="ORF">NK125_01545</name>
</gene>